<dbReference type="AlphaFoldDB" id="A0AAD9Y8A7"/>
<feature type="region of interest" description="Disordered" evidence="2">
    <location>
        <begin position="271"/>
        <end position="291"/>
    </location>
</feature>
<feature type="compositionally biased region" description="Polar residues" evidence="2">
    <location>
        <begin position="59"/>
        <end position="68"/>
    </location>
</feature>
<feature type="compositionally biased region" description="Polar residues" evidence="2">
    <location>
        <begin position="1"/>
        <end position="11"/>
    </location>
</feature>
<accession>A0AAD9Y8A7</accession>
<keyword evidence="1" id="KW-0862">Zinc</keyword>
<protein>
    <recommendedName>
        <fullName evidence="3">C2H2-type domain-containing protein</fullName>
    </recommendedName>
</protein>
<dbReference type="GO" id="GO:0008270">
    <property type="term" value="F:zinc ion binding"/>
    <property type="evidence" value="ECO:0007669"/>
    <property type="project" value="UniProtKB-KW"/>
</dbReference>
<evidence type="ECO:0000256" key="1">
    <source>
        <dbReference type="PROSITE-ProRule" id="PRU00042"/>
    </source>
</evidence>
<evidence type="ECO:0000313" key="5">
    <source>
        <dbReference type="Proteomes" id="UP001281614"/>
    </source>
</evidence>
<dbReference type="PROSITE" id="PS50157">
    <property type="entry name" value="ZINC_FINGER_C2H2_2"/>
    <property type="match status" value="1"/>
</dbReference>
<evidence type="ECO:0000313" key="4">
    <source>
        <dbReference type="EMBL" id="KAK2752029.1"/>
    </source>
</evidence>
<dbReference type="EMBL" id="VYYT01000256">
    <property type="protein sequence ID" value="KAK2752029.1"/>
    <property type="molecule type" value="Genomic_DNA"/>
</dbReference>
<sequence>MDNRNSYFQDRSSMEDTMQYVPPETAYPRGPLGYSDDAVDQGHAASDSAASPFPIADQGQGNNTAGDNTTVEDVHAVYQLRGDQLDPDMFSDSSDFQPTGSIPTPIHFPVVPNYIADNNNNNTGQSGPFNPFFNGFGTSTIPTGASGYFQQTGFTNAAPPINVPIHNVPVATMNTAPTDTASSGMNAISTNTAVVNAASLNTAPPNAAPVNTGPVNTGPVNTGPVNTGPVNTGPVNTGPVNVAPVNAAPANGPAIVTYQGHPIHGRRRRNRIGTRGCHTGSNGIDRPEVPQDLPVPGPPAGAPHGVTYPLPGMAYMPPGAPFYTSNGQKRFPCNRCGLVRSREDETRFHLRDVHYREVYEYIHYGNHLQGLYYFGIDQSNIDCPNI</sequence>
<evidence type="ECO:0000259" key="3">
    <source>
        <dbReference type="PROSITE" id="PS50157"/>
    </source>
</evidence>
<keyword evidence="1" id="KW-0479">Metal-binding</keyword>
<gene>
    <name evidence="4" type="ORF">CKAH01_06315</name>
</gene>
<proteinExistence type="predicted"/>
<name>A0AAD9Y8A7_COLKA</name>
<keyword evidence="1" id="KW-0863">Zinc-finger</keyword>
<dbReference type="InterPro" id="IPR013087">
    <property type="entry name" value="Znf_C2H2_type"/>
</dbReference>
<dbReference type="InterPro" id="IPR002989">
    <property type="entry name" value="Mycobac_pentapep"/>
</dbReference>
<evidence type="ECO:0000256" key="2">
    <source>
        <dbReference type="SAM" id="MobiDB-lite"/>
    </source>
</evidence>
<feature type="domain" description="C2H2-type" evidence="3">
    <location>
        <begin position="331"/>
        <end position="359"/>
    </location>
</feature>
<feature type="region of interest" description="Disordered" evidence="2">
    <location>
        <begin position="1"/>
        <end position="68"/>
    </location>
</feature>
<organism evidence="4 5">
    <name type="scientific">Colletotrichum kahawae</name>
    <name type="common">Coffee berry disease fungus</name>
    <dbReference type="NCBI Taxonomy" id="34407"/>
    <lineage>
        <taxon>Eukaryota</taxon>
        <taxon>Fungi</taxon>
        <taxon>Dikarya</taxon>
        <taxon>Ascomycota</taxon>
        <taxon>Pezizomycotina</taxon>
        <taxon>Sordariomycetes</taxon>
        <taxon>Hypocreomycetidae</taxon>
        <taxon>Glomerellales</taxon>
        <taxon>Glomerellaceae</taxon>
        <taxon>Colletotrichum</taxon>
        <taxon>Colletotrichum gloeosporioides species complex</taxon>
    </lineage>
</organism>
<comment type="caution">
    <text evidence="4">The sequence shown here is derived from an EMBL/GenBank/DDBJ whole genome shotgun (WGS) entry which is preliminary data.</text>
</comment>
<dbReference type="Proteomes" id="UP001281614">
    <property type="component" value="Unassembled WGS sequence"/>
</dbReference>
<keyword evidence="5" id="KW-1185">Reference proteome</keyword>
<reference evidence="4" key="1">
    <citation type="submission" date="2023-02" db="EMBL/GenBank/DDBJ databases">
        <title>Colletotrichum kahawae CIFC_Que2 genome sequencing and assembly.</title>
        <authorList>
            <person name="Baroncelli R."/>
        </authorList>
    </citation>
    <scope>NUCLEOTIDE SEQUENCE</scope>
    <source>
        <strain evidence="4">CIFC_Que2</strain>
    </source>
</reference>
<dbReference type="Pfam" id="PF01469">
    <property type="entry name" value="Pentapeptide_2"/>
    <property type="match status" value="1"/>
</dbReference>